<evidence type="ECO:0000313" key="3">
    <source>
        <dbReference type="Proteomes" id="UP000234335"/>
    </source>
</evidence>
<organism evidence="1 3">
    <name type="scientific">Anaerococcus octavius</name>
    <dbReference type="NCBI Taxonomy" id="54007"/>
    <lineage>
        <taxon>Bacteria</taxon>
        <taxon>Bacillati</taxon>
        <taxon>Bacillota</taxon>
        <taxon>Tissierellia</taxon>
        <taxon>Tissierellales</taxon>
        <taxon>Peptoniphilaceae</taxon>
        <taxon>Anaerococcus</taxon>
    </lineage>
</organism>
<dbReference type="EMBL" id="PKGS01000001">
    <property type="protein sequence ID" value="PKZ17481.1"/>
    <property type="molecule type" value="Genomic_DNA"/>
</dbReference>
<reference evidence="1 3" key="1">
    <citation type="submission" date="2017-12" db="EMBL/GenBank/DDBJ databases">
        <title>Phylogenetic diversity of female urinary microbiome.</title>
        <authorList>
            <person name="Thomas-White K."/>
            <person name="Wolfe A.J."/>
        </authorList>
    </citation>
    <scope>NUCLEOTIDE SEQUENCE [LARGE SCALE GENOMIC DNA]</scope>
    <source>
        <strain evidence="1 3">UMB0119</strain>
    </source>
</reference>
<dbReference type="AlphaFoldDB" id="A0A2I1MBG6"/>
<name>A0A2I1MBG6_9FIRM</name>
<dbReference type="Proteomes" id="UP000234335">
    <property type="component" value="Unassembled WGS sequence"/>
</dbReference>
<dbReference type="RefSeq" id="WP_101539641.1">
    <property type="nucleotide sequence ID" value="NZ_CALTZC010000049.1"/>
</dbReference>
<dbReference type="CDD" id="cd10912">
    <property type="entry name" value="PIN_YacP-like"/>
    <property type="match status" value="1"/>
</dbReference>
<dbReference type="PANTHER" id="PTHR34547:SF1">
    <property type="entry name" value="YACP-LIKE NYN DOMAIN PROTEIN"/>
    <property type="match status" value="1"/>
</dbReference>
<proteinExistence type="predicted"/>
<sequence>MALNRRNITIIDGYNVINAWPNLSDISKTSLETARVKLIDELAEYKSMSGEEIVIVFDAYNLDRPKETITEKYGMKIVYTKRYQTADTYIEKQILTIGHKHNLKVVTDDAQIQVLASNKGATRITSRELKAEIFNNRRKINRSKKQDFNRNFDSFPLSKEMIEKIDQIKKDLDKD</sequence>
<keyword evidence="3" id="KW-1185">Reference proteome</keyword>
<evidence type="ECO:0000313" key="2">
    <source>
        <dbReference type="EMBL" id="SUU93150.1"/>
    </source>
</evidence>
<evidence type="ECO:0000313" key="1">
    <source>
        <dbReference type="EMBL" id="PKZ17481.1"/>
    </source>
</evidence>
<reference evidence="2 4" key="2">
    <citation type="submission" date="2018-06" db="EMBL/GenBank/DDBJ databases">
        <authorList>
            <consortium name="Pathogen Informatics"/>
            <person name="Doyle S."/>
        </authorList>
    </citation>
    <scope>NUCLEOTIDE SEQUENCE [LARGE SCALE GENOMIC DNA]</scope>
    <source>
        <strain evidence="2 4">NCTC9810</strain>
    </source>
</reference>
<dbReference type="InterPro" id="IPR010298">
    <property type="entry name" value="YacP-like"/>
</dbReference>
<protein>
    <submittedName>
        <fullName evidence="2">Predicted RNA-binding protein containing a PIN domain</fullName>
    </submittedName>
    <submittedName>
        <fullName evidence="1">Tetracycline resistance protein</fullName>
    </submittedName>
</protein>
<evidence type="ECO:0000313" key="4">
    <source>
        <dbReference type="Proteomes" id="UP000255124"/>
    </source>
</evidence>
<gene>
    <name evidence="1" type="ORF">CYJ34_01865</name>
    <name evidence="2" type="ORF">NCTC9810_01500</name>
</gene>
<dbReference type="Pfam" id="PF05991">
    <property type="entry name" value="NYN_YacP"/>
    <property type="match status" value="1"/>
</dbReference>
<dbReference type="EMBL" id="UFTA01000002">
    <property type="protein sequence ID" value="SUU93150.1"/>
    <property type="molecule type" value="Genomic_DNA"/>
</dbReference>
<accession>A0A2I1MBG6</accession>
<dbReference type="Proteomes" id="UP000255124">
    <property type="component" value="Unassembled WGS sequence"/>
</dbReference>
<dbReference type="OrthoDB" id="9792160at2"/>
<dbReference type="PANTHER" id="PTHR34547">
    <property type="entry name" value="YACP-LIKE NYN DOMAIN PROTEIN"/>
    <property type="match status" value="1"/>
</dbReference>